<evidence type="ECO:0000313" key="2">
    <source>
        <dbReference type="WBParaSite" id="MhA1_Contig737.frz3.gene14"/>
    </source>
</evidence>
<keyword evidence="1" id="KW-1185">Reference proteome</keyword>
<name>A0A1I8BWH1_MELHA</name>
<protein>
    <submittedName>
        <fullName evidence="2">Uncharacterized protein</fullName>
    </submittedName>
</protein>
<reference evidence="2" key="1">
    <citation type="submission" date="2016-11" db="UniProtKB">
        <authorList>
            <consortium name="WormBaseParasite"/>
        </authorList>
    </citation>
    <scope>IDENTIFICATION</scope>
</reference>
<organism evidence="1 2">
    <name type="scientific">Meloidogyne hapla</name>
    <name type="common">Root-knot nematode worm</name>
    <dbReference type="NCBI Taxonomy" id="6305"/>
    <lineage>
        <taxon>Eukaryota</taxon>
        <taxon>Metazoa</taxon>
        <taxon>Ecdysozoa</taxon>
        <taxon>Nematoda</taxon>
        <taxon>Chromadorea</taxon>
        <taxon>Rhabditida</taxon>
        <taxon>Tylenchina</taxon>
        <taxon>Tylenchomorpha</taxon>
        <taxon>Tylenchoidea</taxon>
        <taxon>Meloidogynidae</taxon>
        <taxon>Meloidogyninae</taxon>
        <taxon>Meloidogyne</taxon>
    </lineage>
</organism>
<accession>A0A1I8BWH1</accession>
<dbReference type="WBParaSite" id="MhA1_Contig737.frz3.gene14">
    <property type="protein sequence ID" value="MhA1_Contig737.frz3.gene14"/>
    <property type="gene ID" value="MhA1_Contig737.frz3.gene14"/>
</dbReference>
<sequence>MMRSMMRLFNDALLRQMMRLFLERSFSGILTTNGNLSSTNLINQKEGSIAVQLEEPLFLMSGKNTLLLFVLHLCIRLANNVDGNRNIEALGAQKIIFSIQSASADTVFILKEYERIGK</sequence>
<dbReference type="AlphaFoldDB" id="A0A1I8BWH1"/>
<evidence type="ECO:0000313" key="1">
    <source>
        <dbReference type="Proteomes" id="UP000095281"/>
    </source>
</evidence>
<proteinExistence type="predicted"/>
<dbReference type="Proteomes" id="UP000095281">
    <property type="component" value="Unplaced"/>
</dbReference>